<evidence type="ECO:0000256" key="5">
    <source>
        <dbReference type="ARBA" id="ARBA00023136"/>
    </source>
</evidence>
<comment type="caution">
    <text evidence="8">The sequence shown here is derived from an EMBL/GenBank/DDBJ whole genome shotgun (WGS) entry which is preliminary data.</text>
</comment>
<comment type="subcellular location">
    <subcellularLocation>
        <location evidence="1">Cell membrane</location>
    </subcellularLocation>
</comment>
<accession>A0ABP7XHV5</accession>
<dbReference type="EMBL" id="BAAAZH010000012">
    <property type="protein sequence ID" value="GAA4117208.1"/>
    <property type="molecule type" value="Genomic_DNA"/>
</dbReference>
<evidence type="ECO:0000256" key="1">
    <source>
        <dbReference type="ARBA" id="ARBA00004236"/>
    </source>
</evidence>
<keyword evidence="9" id="KW-1185">Reference proteome</keyword>
<evidence type="ECO:0000256" key="3">
    <source>
        <dbReference type="ARBA" id="ARBA00022692"/>
    </source>
</evidence>
<organism evidence="8 9">
    <name type="scientific">Nocardioides fonticola</name>
    <dbReference type="NCBI Taxonomy" id="450363"/>
    <lineage>
        <taxon>Bacteria</taxon>
        <taxon>Bacillati</taxon>
        <taxon>Actinomycetota</taxon>
        <taxon>Actinomycetes</taxon>
        <taxon>Propionibacteriales</taxon>
        <taxon>Nocardioidaceae</taxon>
        <taxon>Nocardioides</taxon>
    </lineage>
</organism>
<feature type="transmembrane region" description="Helical" evidence="6">
    <location>
        <begin position="21"/>
        <end position="40"/>
    </location>
</feature>
<evidence type="ECO:0000313" key="9">
    <source>
        <dbReference type="Proteomes" id="UP001501495"/>
    </source>
</evidence>
<evidence type="ECO:0000259" key="7">
    <source>
        <dbReference type="Pfam" id="PF13190"/>
    </source>
</evidence>
<evidence type="ECO:0000313" key="8">
    <source>
        <dbReference type="EMBL" id="GAA4117208.1"/>
    </source>
</evidence>
<protein>
    <recommendedName>
        <fullName evidence="7">PDGLE domain-containing protein</fullName>
    </recommendedName>
</protein>
<dbReference type="InterPro" id="IPR025937">
    <property type="entry name" value="PDGLE_dom"/>
</dbReference>
<keyword evidence="2" id="KW-1003">Cell membrane</keyword>
<dbReference type="Pfam" id="PF13190">
    <property type="entry name" value="PDGLE"/>
    <property type="match status" value="1"/>
</dbReference>
<keyword evidence="4 6" id="KW-1133">Transmembrane helix</keyword>
<evidence type="ECO:0000256" key="6">
    <source>
        <dbReference type="SAM" id="Phobius"/>
    </source>
</evidence>
<feature type="domain" description="PDGLE" evidence="7">
    <location>
        <begin position="20"/>
        <end position="98"/>
    </location>
</feature>
<gene>
    <name evidence="8" type="ORF">GCM10022215_17580</name>
</gene>
<dbReference type="RefSeq" id="WP_344732956.1">
    <property type="nucleotide sequence ID" value="NZ_BAAAZH010000012.1"/>
</dbReference>
<sequence>MSAPVETGERTPSRRVTLPRVLVAILLVALFLAGFVSRYADSSPDGLEKTAEKLGFADTAGPHHTSGSPFADYAGPWAGIVGVLVVLVVAGALTWLLRHRGASAAGGAD</sequence>
<dbReference type="Proteomes" id="UP001501495">
    <property type="component" value="Unassembled WGS sequence"/>
</dbReference>
<evidence type="ECO:0000256" key="2">
    <source>
        <dbReference type="ARBA" id="ARBA00022475"/>
    </source>
</evidence>
<feature type="transmembrane region" description="Helical" evidence="6">
    <location>
        <begin position="77"/>
        <end position="97"/>
    </location>
</feature>
<keyword evidence="3 6" id="KW-0812">Transmembrane</keyword>
<proteinExistence type="predicted"/>
<name>A0ABP7XHV5_9ACTN</name>
<keyword evidence="5 6" id="KW-0472">Membrane</keyword>
<evidence type="ECO:0000256" key="4">
    <source>
        <dbReference type="ARBA" id="ARBA00022989"/>
    </source>
</evidence>
<reference evidence="9" key="1">
    <citation type="journal article" date="2019" name="Int. J. Syst. Evol. Microbiol.">
        <title>The Global Catalogue of Microorganisms (GCM) 10K type strain sequencing project: providing services to taxonomists for standard genome sequencing and annotation.</title>
        <authorList>
            <consortium name="The Broad Institute Genomics Platform"/>
            <consortium name="The Broad Institute Genome Sequencing Center for Infectious Disease"/>
            <person name="Wu L."/>
            <person name="Ma J."/>
        </authorList>
    </citation>
    <scope>NUCLEOTIDE SEQUENCE [LARGE SCALE GENOMIC DNA]</scope>
    <source>
        <strain evidence="9">JCM 16703</strain>
    </source>
</reference>